<evidence type="ECO:0000256" key="5">
    <source>
        <dbReference type="ARBA" id="ARBA00022692"/>
    </source>
</evidence>
<evidence type="ECO:0000256" key="8">
    <source>
        <dbReference type="ARBA" id="ARBA00023136"/>
    </source>
</evidence>
<feature type="transmembrane region" description="Helical" evidence="10">
    <location>
        <begin position="413"/>
        <end position="434"/>
    </location>
</feature>
<evidence type="ECO:0000256" key="3">
    <source>
        <dbReference type="ARBA" id="ARBA00022449"/>
    </source>
</evidence>
<evidence type="ECO:0000313" key="12">
    <source>
        <dbReference type="Proteomes" id="UP000824107"/>
    </source>
</evidence>
<accession>A0A9D1SAF2</accession>
<evidence type="ECO:0000256" key="6">
    <source>
        <dbReference type="ARBA" id="ARBA00022989"/>
    </source>
</evidence>
<comment type="subcellular location">
    <subcellularLocation>
        <location evidence="1">Cell inner membrane</location>
        <topology evidence="1">Multi-pass membrane protein</topology>
    </subcellularLocation>
</comment>
<keyword evidence="6 10" id="KW-1133">Transmembrane helix</keyword>
<evidence type="ECO:0000256" key="7">
    <source>
        <dbReference type="ARBA" id="ARBA00023065"/>
    </source>
</evidence>
<evidence type="ECO:0000256" key="1">
    <source>
        <dbReference type="ARBA" id="ARBA00004429"/>
    </source>
</evidence>
<feature type="transmembrane region" description="Helical" evidence="10">
    <location>
        <begin position="354"/>
        <end position="373"/>
    </location>
</feature>
<protein>
    <recommendedName>
        <fullName evidence="9">Multidrug-efflux transporter</fullName>
    </recommendedName>
</protein>
<dbReference type="GO" id="GO:0006811">
    <property type="term" value="P:monoatomic ion transport"/>
    <property type="evidence" value="ECO:0007669"/>
    <property type="project" value="UniProtKB-KW"/>
</dbReference>
<proteinExistence type="predicted"/>
<feature type="transmembrane region" description="Helical" evidence="10">
    <location>
        <begin position="313"/>
        <end position="334"/>
    </location>
</feature>
<dbReference type="GO" id="GO:0005886">
    <property type="term" value="C:plasma membrane"/>
    <property type="evidence" value="ECO:0007669"/>
    <property type="project" value="UniProtKB-SubCell"/>
</dbReference>
<dbReference type="PANTHER" id="PTHR43298">
    <property type="entry name" value="MULTIDRUG RESISTANCE PROTEIN NORM-RELATED"/>
    <property type="match status" value="1"/>
</dbReference>
<feature type="transmembrane region" description="Helical" evidence="10">
    <location>
        <begin position="237"/>
        <end position="260"/>
    </location>
</feature>
<evidence type="ECO:0000313" key="11">
    <source>
        <dbReference type="EMBL" id="HIU52866.1"/>
    </source>
</evidence>
<feature type="transmembrane region" description="Helical" evidence="10">
    <location>
        <begin position="96"/>
        <end position="114"/>
    </location>
</feature>
<comment type="caution">
    <text evidence="11">The sequence shown here is derived from an EMBL/GenBank/DDBJ whole genome shotgun (WGS) entry which is preliminary data.</text>
</comment>
<dbReference type="Proteomes" id="UP000824107">
    <property type="component" value="Unassembled WGS sequence"/>
</dbReference>
<evidence type="ECO:0000256" key="4">
    <source>
        <dbReference type="ARBA" id="ARBA00022475"/>
    </source>
</evidence>
<dbReference type="InterPro" id="IPR050222">
    <property type="entry name" value="MATE_MdtK"/>
</dbReference>
<feature type="transmembrane region" description="Helical" evidence="10">
    <location>
        <begin position="51"/>
        <end position="75"/>
    </location>
</feature>
<keyword evidence="2" id="KW-0813">Transport</keyword>
<feature type="transmembrane region" description="Helical" evidence="10">
    <location>
        <begin position="385"/>
        <end position="407"/>
    </location>
</feature>
<keyword evidence="8 10" id="KW-0472">Membrane</keyword>
<reference evidence="11" key="2">
    <citation type="journal article" date="2021" name="PeerJ">
        <title>Extensive microbial diversity within the chicken gut microbiome revealed by metagenomics and culture.</title>
        <authorList>
            <person name="Gilroy R."/>
            <person name="Ravi A."/>
            <person name="Getino M."/>
            <person name="Pursley I."/>
            <person name="Horton D.L."/>
            <person name="Alikhan N.F."/>
            <person name="Baker D."/>
            <person name="Gharbi K."/>
            <person name="Hall N."/>
            <person name="Watson M."/>
            <person name="Adriaenssens E.M."/>
            <person name="Foster-Nyarko E."/>
            <person name="Jarju S."/>
            <person name="Secka A."/>
            <person name="Antonio M."/>
            <person name="Oren A."/>
            <person name="Chaudhuri R.R."/>
            <person name="La Ragione R."/>
            <person name="Hildebrand F."/>
            <person name="Pallen M.J."/>
        </authorList>
    </citation>
    <scope>NUCLEOTIDE SEQUENCE</scope>
    <source>
        <strain evidence="11">ChiW3-316</strain>
    </source>
</reference>
<feature type="transmembrane region" description="Helical" evidence="10">
    <location>
        <begin position="191"/>
        <end position="213"/>
    </location>
</feature>
<evidence type="ECO:0000256" key="9">
    <source>
        <dbReference type="ARBA" id="ARBA00031636"/>
    </source>
</evidence>
<organism evidence="11 12">
    <name type="scientific">Candidatus Scatocola faecipullorum</name>
    <dbReference type="NCBI Taxonomy" id="2840917"/>
    <lineage>
        <taxon>Bacteria</taxon>
        <taxon>Pseudomonadati</taxon>
        <taxon>Pseudomonadota</taxon>
        <taxon>Alphaproteobacteria</taxon>
        <taxon>Rhodospirillales</taxon>
        <taxon>Rhodospirillaceae</taxon>
        <taxon>Rhodospirillaceae incertae sedis</taxon>
        <taxon>Candidatus Scatocola</taxon>
    </lineage>
</organism>
<dbReference type="Pfam" id="PF01554">
    <property type="entry name" value="MatE"/>
    <property type="match status" value="2"/>
</dbReference>
<feature type="transmembrane region" description="Helical" evidence="10">
    <location>
        <begin position="165"/>
        <end position="185"/>
    </location>
</feature>
<feature type="transmembrane region" description="Helical" evidence="10">
    <location>
        <begin position="280"/>
        <end position="301"/>
    </location>
</feature>
<dbReference type="InterPro" id="IPR048279">
    <property type="entry name" value="MdtK-like"/>
</dbReference>
<feature type="transmembrane region" description="Helical" evidence="10">
    <location>
        <begin position="12"/>
        <end position="31"/>
    </location>
</feature>
<keyword evidence="4" id="KW-1003">Cell membrane</keyword>
<keyword evidence="5 10" id="KW-0812">Transmembrane</keyword>
<name>A0A9D1SAF2_9PROT</name>
<dbReference type="PIRSF" id="PIRSF006603">
    <property type="entry name" value="DinF"/>
    <property type="match status" value="1"/>
</dbReference>
<keyword evidence="3" id="KW-0050">Antiport</keyword>
<dbReference type="GO" id="GO:0042910">
    <property type="term" value="F:xenobiotic transmembrane transporter activity"/>
    <property type="evidence" value="ECO:0007669"/>
    <property type="project" value="InterPro"/>
</dbReference>
<feature type="transmembrane region" description="Helical" evidence="10">
    <location>
        <begin position="134"/>
        <end position="158"/>
    </location>
</feature>
<dbReference type="NCBIfam" id="TIGR00797">
    <property type="entry name" value="matE"/>
    <property type="match status" value="1"/>
</dbReference>
<reference evidence="11" key="1">
    <citation type="submission" date="2020-10" db="EMBL/GenBank/DDBJ databases">
        <authorList>
            <person name="Gilroy R."/>
        </authorList>
    </citation>
    <scope>NUCLEOTIDE SEQUENCE</scope>
    <source>
        <strain evidence="11">ChiW3-316</strain>
    </source>
</reference>
<dbReference type="AlphaFoldDB" id="A0A9D1SAF2"/>
<dbReference type="EMBL" id="DVNC01000020">
    <property type="protein sequence ID" value="HIU52866.1"/>
    <property type="molecule type" value="Genomic_DNA"/>
</dbReference>
<dbReference type="CDD" id="cd13138">
    <property type="entry name" value="MATE_yoeA_like"/>
    <property type="match status" value="1"/>
</dbReference>
<evidence type="ECO:0000256" key="10">
    <source>
        <dbReference type="SAM" id="Phobius"/>
    </source>
</evidence>
<dbReference type="PANTHER" id="PTHR43298:SF2">
    <property type="entry name" value="FMN_FAD EXPORTER YEEO-RELATED"/>
    <property type="match status" value="1"/>
</dbReference>
<dbReference type="GO" id="GO:0015297">
    <property type="term" value="F:antiporter activity"/>
    <property type="evidence" value="ECO:0007669"/>
    <property type="project" value="UniProtKB-KW"/>
</dbReference>
<evidence type="ECO:0000256" key="2">
    <source>
        <dbReference type="ARBA" id="ARBA00022448"/>
    </source>
</evidence>
<dbReference type="InterPro" id="IPR002528">
    <property type="entry name" value="MATE_fam"/>
</dbReference>
<gene>
    <name evidence="11" type="ORF">IAD20_02165</name>
</gene>
<keyword evidence="7" id="KW-0406">Ion transport</keyword>
<sequence length="468" mass="51052">MIKDMTAGSPIKLIMTFAVPVLIGNIFQQLYNISDILIVGRLLGVEALAAVGVSAPIFMVLLMIAFGFTGGLTVITAQRFGAKDVSGVRASVVHSLIASTILSLAMTGLTLFYLPQILHLMNVPENIWDNAYRFLFVLCSGLVLVVSYNLLSGFIRALGDSKTPLYFLIFSTVLNALLNLVLVYFTGLGVVGSALGTLTAMTISVVLCVIYIGRKFPILRLRRTDWVYNPAFMREHLYVAVPMALQFSVIALGLIIIQTVCNSFGSDTIAAFTSALRIEQLATSPLVALGFALATYTAQNFGAGKIGRIRRGVVRSSLVSVLFSISVALLVRFVGEDMIGVFIKGEKPEIIDIAKGYLDISTLFYVFLGQIFIFRNTLQGMGQSVIPMAASIVELVMRSFAAVYLASRMGYEGIYFASPIAWVGAAAVVSFGYLKMVRWFRHCLSCRKKHFRSEDADLRSEAETVPAE</sequence>